<evidence type="ECO:0000313" key="1">
    <source>
        <dbReference type="EMBL" id="GJN26624.1"/>
    </source>
</evidence>
<accession>A0AAV5ETA1</accession>
<comment type="caution">
    <text evidence="1">The sequence shown here is derived from an EMBL/GenBank/DDBJ whole genome shotgun (WGS) entry which is preliminary data.</text>
</comment>
<dbReference type="AlphaFoldDB" id="A0AAV5ETA1"/>
<keyword evidence="2" id="KW-1185">Reference proteome</keyword>
<name>A0AAV5ETA1_ELECO</name>
<dbReference type="Proteomes" id="UP001054889">
    <property type="component" value="Unassembled WGS sequence"/>
</dbReference>
<dbReference type="EMBL" id="BQKI01000079">
    <property type="protein sequence ID" value="GJN26624.1"/>
    <property type="molecule type" value="Genomic_DNA"/>
</dbReference>
<sequence>MPGGGGSPGAGAAWASVAAAGGVAGREGFLGESAAALWSESWRCDAADLKLGRTSLLFGISSVINNAAGRAFDPARRCK</sequence>
<protein>
    <submittedName>
        <fullName evidence="1">Uncharacterized protein</fullName>
    </submittedName>
</protein>
<proteinExistence type="predicted"/>
<reference evidence="1" key="2">
    <citation type="submission" date="2021-12" db="EMBL/GenBank/DDBJ databases">
        <title>Resequencing data analysis of finger millet.</title>
        <authorList>
            <person name="Hatakeyama M."/>
            <person name="Aluri S."/>
            <person name="Balachadran M.T."/>
            <person name="Sivarajan S.R."/>
            <person name="Poveda L."/>
            <person name="Shimizu-Inatsugi R."/>
            <person name="Schlapbach R."/>
            <person name="Sreeman S.M."/>
            <person name="Shimizu K.K."/>
        </authorList>
    </citation>
    <scope>NUCLEOTIDE SEQUENCE</scope>
</reference>
<evidence type="ECO:0000313" key="2">
    <source>
        <dbReference type="Proteomes" id="UP001054889"/>
    </source>
</evidence>
<gene>
    <name evidence="1" type="primary">gb14570</name>
    <name evidence="1" type="ORF">PR202_gb14570</name>
</gene>
<organism evidence="1 2">
    <name type="scientific">Eleusine coracana subsp. coracana</name>
    <dbReference type="NCBI Taxonomy" id="191504"/>
    <lineage>
        <taxon>Eukaryota</taxon>
        <taxon>Viridiplantae</taxon>
        <taxon>Streptophyta</taxon>
        <taxon>Embryophyta</taxon>
        <taxon>Tracheophyta</taxon>
        <taxon>Spermatophyta</taxon>
        <taxon>Magnoliopsida</taxon>
        <taxon>Liliopsida</taxon>
        <taxon>Poales</taxon>
        <taxon>Poaceae</taxon>
        <taxon>PACMAD clade</taxon>
        <taxon>Chloridoideae</taxon>
        <taxon>Cynodonteae</taxon>
        <taxon>Eleusininae</taxon>
        <taxon>Eleusine</taxon>
    </lineage>
</organism>
<reference evidence="1" key="1">
    <citation type="journal article" date="2018" name="DNA Res.">
        <title>Multiple hybrid de novo genome assembly of finger millet, an orphan allotetraploid crop.</title>
        <authorList>
            <person name="Hatakeyama M."/>
            <person name="Aluri S."/>
            <person name="Balachadran M.T."/>
            <person name="Sivarajan S.R."/>
            <person name="Patrignani A."/>
            <person name="Gruter S."/>
            <person name="Poveda L."/>
            <person name="Shimizu-Inatsugi R."/>
            <person name="Baeten J."/>
            <person name="Francoijs K.J."/>
            <person name="Nataraja K.N."/>
            <person name="Reddy Y.A.N."/>
            <person name="Phadnis S."/>
            <person name="Ravikumar R.L."/>
            <person name="Schlapbach R."/>
            <person name="Sreeman S.M."/>
            <person name="Shimizu K.K."/>
        </authorList>
    </citation>
    <scope>NUCLEOTIDE SEQUENCE</scope>
</reference>